<dbReference type="EMBL" id="UYRV01002559">
    <property type="protein sequence ID" value="VDK48859.1"/>
    <property type="molecule type" value="Genomic_DNA"/>
</dbReference>
<evidence type="ECO:0000313" key="4">
    <source>
        <dbReference type="Proteomes" id="UP000271889"/>
    </source>
</evidence>
<dbReference type="GO" id="GO:0003723">
    <property type="term" value="F:RNA binding"/>
    <property type="evidence" value="ECO:0007669"/>
    <property type="project" value="UniProtKB-UniRule"/>
</dbReference>
<dbReference type="PROSITE" id="PS50102">
    <property type="entry name" value="RRM"/>
    <property type="match status" value="1"/>
</dbReference>
<dbReference type="PANTHER" id="PTHR45904:SF2">
    <property type="entry name" value="TRNA (URACIL-5-)-METHYLTRANSFERASE HOMOLOG A"/>
    <property type="match status" value="1"/>
</dbReference>
<dbReference type="Proteomes" id="UP000271889">
    <property type="component" value="Unassembled WGS sequence"/>
</dbReference>
<keyword evidence="1" id="KW-0694">RNA-binding</keyword>
<dbReference type="InterPro" id="IPR035979">
    <property type="entry name" value="RBD_domain_sf"/>
</dbReference>
<accession>A0A3P6QJJ2</accession>
<dbReference type="InterPro" id="IPR000504">
    <property type="entry name" value="RRM_dom"/>
</dbReference>
<dbReference type="PANTHER" id="PTHR45904">
    <property type="entry name" value="TRNA (URACIL-5-)-METHYLTRANSFERASE"/>
    <property type="match status" value="1"/>
</dbReference>
<organism evidence="3 4">
    <name type="scientific">Cylicostephanus goldi</name>
    <name type="common">Nematode worm</name>
    <dbReference type="NCBI Taxonomy" id="71465"/>
    <lineage>
        <taxon>Eukaryota</taxon>
        <taxon>Metazoa</taxon>
        <taxon>Ecdysozoa</taxon>
        <taxon>Nematoda</taxon>
        <taxon>Chromadorea</taxon>
        <taxon>Rhabditida</taxon>
        <taxon>Rhabditina</taxon>
        <taxon>Rhabditomorpha</taxon>
        <taxon>Strongyloidea</taxon>
        <taxon>Strongylidae</taxon>
        <taxon>Cylicostephanus</taxon>
    </lineage>
</organism>
<evidence type="ECO:0000256" key="1">
    <source>
        <dbReference type="PROSITE-ProRule" id="PRU00176"/>
    </source>
</evidence>
<dbReference type="OrthoDB" id="417550at2759"/>
<protein>
    <recommendedName>
        <fullName evidence="2">RRM domain-containing protein</fullName>
    </recommendedName>
</protein>
<feature type="domain" description="RRM" evidence="2">
    <location>
        <begin position="66"/>
        <end position="139"/>
    </location>
</feature>
<dbReference type="SMART" id="SM00360">
    <property type="entry name" value="RRM"/>
    <property type="match status" value="1"/>
</dbReference>
<reference evidence="3 4" key="1">
    <citation type="submission" date="2018-11" db="EMBL/GenBank/DDBJ databases">
        <authorList>
            <consortium name="Pathogen Informatics"/>
        </authorList>
    </citation>
    <scope>NUCLEOTIDE SEQUENCE [LARGE SCALE GENOMIC DNA]</scope>
</reference>
<name>A0A3P6QJJ2_CYLGO</name>
<dbReference type="Pfam" id="PF00076">
    <property type="entry name" value="RRM_1"/>
    <property type="match status" value="1"/>
</dbReference>
<dbReference type="AlphaFoldDB" id="A0A3P6QJJ2"/>
<dbReference type="InterPro" id="IPR012677">
    <property type="entry name" value="Nucleotide-bd_a/b_plait_sf"/>
</dbReference>
<dbReference type="InterPro" id="IPR045850">
    <property type="entry name" value="TRM2_met"/>
</dbReference>
<dbReference type="Gene3D" id="3.30.70.330">
    <property type="match status" value="1"/>
</dbReference>
<evidence type="ECO:0000259" key="2">
    <source>
        <dbReference type="PROSITE" id="PS50102"/>
    </source>
</evidence>
<proteinExistence type="predicted"/>
<keyword evidence="4" id="KW-1185">Reference proteome</keyword>
<sequence>MRSNELFFVGMTAVSIGEDCENMVVGDIDEKTSVKDESNMVVDDTDEKIGFKDEPSPAVEDSLDLDRIHISPVPKYFGFKQFRKLLEKHLKGIEIKKIRQMKFDAYVSFKTPEDAQSAISKLNGLEVKKTVLKVQLAPTETKTSFDPSTQQIKPKTARESVTPLADVPYSEQLQQKMKESLRVCDKLLIELKKANVDGASNLKSSELVKKVGSHFTLEADLFVI</sequence>
<evidence type="ECO:0000313" key="3">
    <source>
        <dbReference type="EMBL" id="VDK48859.1"/>
    </source>
</evidence>
<dbReference type="SUPFAM" id="SSF54928">
    <property type="entry name" value="RNA-binding domain, RBD"/>
    <property type="match status" value="1"/>
</dbReference>
<gene>
    <name evidence="3" type="ORF">CGOC_LOCUS1390</name>
</gene>